<name>A0A371CJY0_9APHY</name>
<feature type="transmembrane region" description="Helical" evidence="1">
    <location>
        <begin position="168"/>
        <end position="188"/>
    </location>
</feature>
<feature type="transmembrane region" description="Helical" evidence="1">
    <location>
        <begin position="209"/>
        <end position="230"/>
    </location>
</feature>
<keyword evidence="1" id="KW-1133">Transmembrane helix</keyword>
<evidence type="ECO:0000313" key="2">
    <source>
        <dbReference type="EMBL" id="RDX40596.1"/>
    </source>
</evidence>
<reference evidence="2 3" key="1">
    <citation type="journal article" date="2018" name="Biotechnol. Biofuels">
        <title>Integrative visual omics of the white-rot fungus Polyporus brumalis exposes the biotechnological potential of its oxidative enzymes for delignifying raw plant biomass.</title>
        <authorList>
            <person name="Miyauchi S."/>
            <person name="Rancon A."/>
            <person name="Drula E."/>
            <person name="Hage H."/>
            <person name="Chaduli D."/>
            <person name="Favel A."/>
            <person name="Grisel S."/>
            <person name="Henrissat B."/>
            <person name="Herpoel-Gimbert I."/>
            <person name="Ruiz-Duenas F.J."/>
            <person name="Chevret D."/>
            <person name="Hainaut M."/>
            <person name="Lin J."/>
            <person name="Wang M."/>
            <person name="Pangilinan J."/>
            <person name="Lipzen A."/>
            <person name="Lesage-Meessen L."/>
            <person name="Navarro D."/>
            <person name="Riley R."/>
            <person name="Grigoriev I.V."/>
            <person name="Zhou S."/>
            <person name="Raouche S."/>
            <person name="Rosso M.N."/>
        </authorList>
    </citation>
    <scope>NUCLEOTIDE SEQUENCE [LARGE SCALE GENOMIC DNA]</scope>
    <source>
        <strain evidence="2 3">BRFM 1820</strain>
    </source>
</reference>
<dbReference type="AlphaFoldDB" id="A0A371CJY0"/>
<sequence length="247" mass="27167">MSNSAALLLKTQAKVSHERRTMEKTHMVAADAIQSLQQKLANAHRDIATLQAQHLANKGLMEHMANDVAEVLSVQEDMGCRLVILEESEQKIRDTAEKTQELVSDLHASLQGRNTEYTTTTTLAEELALGDTGLFTGVHTDLVRKVTSWHNQLQVVLCASVKDGACSASMYIAGLWACVRMFVVGLWARQAGRLEVFVGCGALKLKAGRYEVVIGLGISSVLVGIMWWLLDRPSEAPVSNHPMWDML</sequence>
<keyword evidence="1" id="KW-0472">Membrane</keyword>
<organism evidence="2 3">
    <name type="scientific">Lentinus brumalis</name>
    <dbReference type="NCBI Taxonomy" id="2498619"/>
    <lineage>
        <taxon>Eukaryota</taxon>
        <taxon>Fungi</taxon>
        <taxon>Dikarya</taxon>
        <taxon>Basidiomycota</taxon>
        <taxon>Agaricomycotina</taxon>
        <taxon>Agaricomycetes</taxon>
        <taxon>Polyporales</taxon>
        <taxon>Polyporaceae</taxon>
        <taxon>Lentinus</taxon>
    </lineage>
</organism>
<dbReference type="Proteomes" id="UP000256964">
    <property type="component" value="Unassembled WGS sequence"/>
</dbReference>
<dbReference type="EMBL" id="KZ857546">
    <property type="protein sequence ID" value="RDX40596.1"/>
    <property type="molecule type" value="Genomic_DNA"/>
</dbReference>
<accession>A0A371CJY0</accession>
<gene>
    <name evidence="2" type="ORF">OH76DRAFT_1490149</name>
</gene>
<keyword evidence="3" id="KW-1185">Reference proteome</keyword>
<keyword evidence="1" id="KW-0812">Transmembrane</keyword>
<evidence type="ECO:0000313" key="3">
    <source>
        <dbReference type="Proteomes" id="UP000256964"/>
    </source>
</evidence>
<dbReference type="OrthoDB" id="2758654at2759"/>
<evidence type="ECO:0000256" key="1">
    <source>
        <dbReference type="SAM" id="Phobius"/>
    </source>
</evidence>
<proteinExistence type="predicted"/>
<protein>
    <submittedName>
        <fullName evidence="2">Uncharacterized protein</fullName>
    </submittedName>
</protein>